<feature type="coiled-coil region" evidence="4">
    <location>
        <begin position="381"/>
        <end position="408"/>
    </location>
</feature>
<evidence type="ECO:0000313" key="6">
    <source>
        <dbReference type="EMBL" id="WII27812.1"/>
    </source>
</evidence>
<dbReference type="PANTHER" id="PTHR30408">
    <property type="entry name" value="TYPE-1 RESTRICTION ENZYME ECOKI SPECIFICITY PROTEIN"/>
    <property type="match status" value="1"/>
</dbReference>
<dbReference type="GO" id="GO:0004519">
    <property type="term" value="F:endonuclease activity"/>
    <property type="evidence" value="ECO:0007669"/>
    <property type="project" value="UniProtKB-KW"/>
</dbReference>
<evidence type="ECO:0000256" key="3">
    <source>
        <dbReference type="ARBA" id="ARBA00023125"/>
    </source>
</evidence>
<dbReference type="InterPro" id="IPR052021">
    <property type="entry name" value="Type-I_RS_S_subunit"/>
</dbReference>
<evidence type="ECO:0000313" key="7">
    <source>
        <dbReference type="Proteomes" id="UP001231316"/>
    </source>
</evidence>
<name>A0AAX3X3U8_9LACO</name>
<keyword evidence="2" id="KW-0680">Restriction system</keyword>
<organism evidence="6 7">
    <name type="scientific">Ligilactobacillus salivarius</name>
    <dbReference type="NCBI Taxonomy" id="1624"/>
    <lineage>
        <taxon>Bacteria</taxon>
        <taxon>Bacillati</taxon>
        <taxon>Bacillota</taxon>
        <taxon>Bacilli</taxon>
        <taxon>Lactobacillales</taxon>
        <taxon>Lactobacillaceae</taxon>
        <taxon>Ligilactobacillus</taxon>
    </lineage>
</organism>
<protein>
    <submittedName>
        <fullName evidence="6">Restriction endonuclease subunit S</fullName>
        <ecNumber evidence="6">3.1.21.-</ecNumber>
    </submittedName>
</protein>
<evidence type="ECO:0000259" key="5">
    <source>
        <dbReference type="Pfam" id="PF01420"/>
    </source>
</evidence>
<dbReference type="RefSeq" id="WP_284650321.1">
    <property type="nucleotide sequence ID" value="NZ_CP123971.1"/>
</dbReference>
<dbReference type="CDD" id="cd16961">
    <property type="entry name" value="RMtype1_S_TRD-CR_like"/>
    <property type="match status" value="1"/>
</dbReference>
<dbReference type="GO" id="GO:0016787">
    <property type="term" value="F:hydrolase activity"/>
    <property type="evidence" value="ECO:0007669"/>
    <property type="project" value="UniProtKB-KW"/>
</dbReference>
<dbReference type="Pfam" id="PF01420">
    <property type="entry name" value="Methylase_S"/>
    <property type="match status" value="2"/>
</dbReference>
<keyword evidence="6" id="KW-0255">Endonuclease</keyword>
<dbReference type="REBASE" id="723540">
    <property type="entry name" value="S1.LsaZSA5ORF5315P"/>
</dbReference>
<dbReference type="PANTHER" id="PTHR30408:SF12">
    <property type="entry name" value="TYPE I RESTRICTION ENZYME MJAVIII SPECIFICITY SUBUNIT"/>
    <property type="match status" value="1"/>
</dbReference>
<dbReference type="InterPro" id="IPR000055">
    <property type="entry name" value="Restrct_endonuc_typeI_TRD"/>
</dbReference>
<dbReference type="GO" id="GO:0003677">
    <property type="term" value="F:DNA binding"/>
    <property type="evidence" value="ECO:0007669"/>
    <property type="project" value="UniProtKB-KW"/>
</dbReference>
<sequence length="411" mass="47195">MAKEEKKAPKLRFNGYTNDWEHVKPKKYLKISKVPGSNGLIAKKLTVKLWGKGVVEKDTTFNGSENTKYFTRKSGQLMYGKLDFLHAAFGIVPQNLNNYESTADSPAFDINDVGDRIFLINYFLRPEFYLKNGEKANGSRKAKRIHEETFLNMPMQAPIKSEQEKIAKTLNSLNNTIQLHERKCEELALIKKALLQKLFPKKDEIKPEVRYKNFSDAWEQRKLGEVVNLRGRIGFRGYKQTDLVDKGQGAISFSPADIDEFGNVLNCNNKYISWAKYDESPEIQIAQGDILFTKTASIGKIGYITKLREKATINPQIALITPLKNENGYFIFLSLRLDQFTKKVRNIIGGSSVPTLSQEKLKLLTFMYPDTSEQKEIGDFFKQLDSLIALHQRKLEKLKQLKKFLLQNMFI</sequence>
<gene>
    <name evidence="6" type="ORF">QFE45_05310</name>
</gene>
<dbReference type="EC" id="3.1.21.-" evidence="6"/>
<feature type="domain" description="Type I restriction modification DNA specificity" evidence="5">
    <location>
        <begin position="217"/>
        <end position="400"/>
    </location>
</feature>
<dbReference type="SUPFAM" id="SSF116734">
    <property type="entry name" value="DNA methylase specificity domain"/>
    <property type="match status" value="2"/>
</dbReference>
<dbReference type="InterPro" id="IPR044946">
    <property type="entry name" value="Restrct_endonuc_typeI_TRD_sf"/>
</dbReference>
<keyword evidence="6" id="KW-0378">Hydrolase</keyword>
<dbReference type="AlphaFoldDB" id="A0AAX3X3U8"/>
<evidence type="ECO:0000256" key="4">
    <source>
        <dbReference type="SAM" id="Coils"/>
    </source>
</evidence>
<evidence type="ECO:0000256" key="1">
    <source>
        <dbReference type="ARBA" id="ARBA00010923"/>
    </source>
</evidence>
<keyword evidence="3" id="KW-0238">DNA-binding</keyword>
<dbReference type="GO" id="GO:0009307">
    <property type="term" value="P:DNA restriction-modification system"/>
    <property type="evidence" value="ECO:0007669"/>
    <property type="project" value="UniProtKB-KW"/>
</dbReference>
<evidence type="ECO:0000256" key="2">
    <source>
        <dbReference type="ARBA" id="ARBA00022747"/>
    </source>
</evidence>
<reference evidence="6" key="1">
    <citation type="submission" date="2023-04" db="EMBL/GenBank/DDBJ databases">
        <title>Four porcine-derived lactic acid bacteria strains analyses and their evaluation as potential probiotics based on genomics.</title>
        <authorList>
            <person name="Niu D."/>
        </authorList>
    </citation>
    <scope>NUCLEOTIDE SEQUENCE</scope>
    <source>
        <strain evidence="6">ZSA5</strain>
    </source>
</reference>
<accession>A0AAX3X3U8</accession>
<comment type="similarity">
    <text evidence="1">Belongs to the type-I restriction system S methylase family.</text>
</comment>
<dbReference type="EMBL" id="CP123971">
    <property type="protein sequence ID" value="WII27812.1"/>
    <property type="molecule type" value="Genomic_DNA"/>
</dbReference>
<dbReference type="Proteomes" id="UP001231316">
    <property type="component" value="Chromosome"/>
</dbReference>
<keyword evidence="4" id="KW-0175">Coiled coil</keyword>
<proteinExistence type="inferred from homology"/>
<dbReference type="Gene3D" id="3.90.220.20">
    <property type="entry name" value="DNA methylase specificity domains"/>
    <property type="match status" value="2"/>
</dbReference>
<feature type="domain" description="Type I restriction modification DNA specificity" evidence="5">
    <location>
        <begin position="118"/>
        <end position="187"/>
    </location>
</feature>
<keyword evidence="6" id="KW-0540">Nuclease</keyword>